<gene>
    <name evidence="3" type="ORF">CEE75_12625</name>
    <name evidence="2" type="ORF">ERD32_06665</name>
</gene>
<dbReference type="RefSeq" id="WP_060462910.1">
    <property type="nucleotide sequence ID" value="NZ_CP083390.1"/>
</dbReference>
<keyword evidence="1" id="KW-0472">Membrane</keyword>
<reference evidence="3 5" key="1">
    <citation type="submission" date="2017-06" db="EMBL/GenBank/DDBJ databases">
        <authorList>
            <person name="Swanenburg J."/>
            <person name="Kort R."/>
        </authorList>
    </citation>
    <scope>NUCLEOTIDE SEQUENCE [LARGE SCALE GENOMIC DNA]</scope>
    <source>
        <strain evidence="3 5">RL05</strain>
    </source>
</reference>
<evidence type="ECO:0000313" key="2">
    <source>
        <dbReference type="EMBL" id="RXF57529.1"/>
    </source>
</evidence>
<feature type="transmembrane region" description="Helical" evidence="1">
    <location>
        <begin position="119"/>
        <end position="141"/>
    </location>
</feature>
<dbReference type="EMBL" id="NKLP01000272">
    <property type="protein sequence ID" value="TDN28680.1"/>
    <property type="molecule type" value="Genomic_DNA"/>
</dbReference>
<evidence type="ECO:0000313" key="3">
    <source>
        <dbReference type="EMBL" id="TDN28680.1"/>
    </source>
</evidence>
<keyword evidence="1" id="KW-1133">Transmembrane helix</keyword>
<evidence type="ECO:0000313" key="5">
    <source>
        <dbReference type="Proteomes" id="UP000295195"/>
    </source>
</evidence>
<dbReference type="EMBL" id="SCLX01000034">
    <property type="protein sequence ID" value="RXF57529.1"/>
    <property type="molecule type" value="Genomic_DNA"/>
</dbReference>
<protein>
    <submittedName>
        <fullName evidence="3">Uncharacterized protein</fullName>
    </submittedName>
</protein>
<comment type="caution">
    <text evidence="3">The sequence shown here is derived from an EMBL/GenBank/DDBJ whole genome shotgun (WGS) entry which is preliminary data.</text>
</comment>
<dbReference type="AlphaFoldDB" id="A0A135Z2P8"/>
<sequence>MNNLFLVVSKGSEDISRQIQNTPKFDYSNAFKDVKPYQFKYIPSQSTINFAHNIIYDIDMFCIIMIVISMFIIALSVSNSNHNWRSIGFSFAKLGYIGIVLGHLGVASAMSYHNFFHRLIPIAFFVGSQVMLYMVPTVLYVQGIQALEMDDIVPSPDAKNKAYDSFKYLIFSVIFAGILMTLSGGISR</sequence>
<dbReference type="Proteomes" id="UP000289808">
    <property type="component" value="Unassembled WGS sequence"/>
</dbReference>
<dbReference type="Proteomes" id="UP000295195">
    <property type="component" value="Unassembled WGS sequence"/>
</dbReference>
<organism evidence="3 5">
    <name type="scientific">Lactobacillus crispatus</name>
    <dbReference type="NCBI Taxonomy" id="47770"/>
    <lineage>
        <taxon>Bacteria</taxon>
        <taxon>Bacillati</taxon>
        <taxon>Bacillota</taxon>
        <taxon>Bacilli</taxon>
        <taxon>Lactobacillales</taxon>
        <taxon>Lactobacillaceae</taxon>
        <taxon>Lactobacillus</taxon>
    </lineage>
</organism>
<evidence type="ECO:0000313" key="4">
    <source>
        <dbReference type="Proteomes" id="UP000289808"/>
    </source>
</evidence>
<proteinExistence type="predicted"/>
<feature type="transmembrane region" description="Helical" evidence="1">
    <location>
        <begin position="54"/>
        <end position="75"/>
    </location>
</feature>
<reference evidence="2 4" key="2">
    <citation type="submission" date="2019-01" db="EMBL/GenBank/DDBJ databases">
        <title>The genome sequence of Lactobacillus crispatus L49.</title>
        <authorList>
            <person name="Zhong J."/>
            <person name="Zhang J."/>
        </authorList>
    </citation>
    <scope>NUCLEOTIDE SEQUENCE [LARGE SCALE GENOMIC DNA]</scope>
    <source>
        <strain evidence="2 4">L49</strain>
    </source>
</reference>
<keyword evidence="1" id="KW-0812">Transmembrane</keyword>
<accession>A0A135Z2P8</accession>
<name>A0A135Z2P8_9LACO</name>
<feature type="transmembrane region" description="Helical" evidence="1">
    <location>
        <begin position="87"/>
        <end position="107"/>
    </location>
</feature>
<feature type="transmembrane region" description="Helical" evidence="1">
    <location>
        <begin position="168"/>
        <end position="186"/>
    </location>
</feature>
<evidence type="ECO:0000256" key="1">
    <source>
        <dbReference type="SAM" id="Phobius"/>
    </source>
</evidence>